<comment type="caution">
    <text evidence="1">The sequence shown here is derived from an EMBL/GenBank/DDBJ whole genome shotgun (WGS) entry which is preliminary data.</text>
</comment>
<proteinExistence type="predicted"/>
<protein>
    <submittedName>
        <fullName evidence="1">Uncharacterized protein</fullName>
    </submittedName>
</protein>
<organism evidence="1 2">
    <name type="scientific">Periconia digitata</name>
    <dbReference type="NCBI Taxonomy" id="1303443"/>
    <lineage>
        <taxon>Eukaryota</taxon>
        <taxon>Fungi</taxon>
        <taxon>Dikarya</taxon>
        <taxon>Ascomycota</taxon>
        <taxon>Pezizomycotina</taxon>
        <taxon>Dothideomycetes</taxon>
        <taxon>Pleosporomycetidae</taxon>
        <taxon>Pleosporales</taxon>
        <taxon>Massarineae</taxon>
        <taxon>Periconiaceae</taxon>
        <taxon>Periconia</taxon>
    </lineage>
</organism>
<dbReference type="EMBL" id="CAOQHR010000006">
    <property type="protein sequence ID" value="CAI6335699.1"/>
    <property type="molecule type" value="Genomic_DNA"/>
</dbReference>
<accession>A0A9W4UI23</accession>
<keyword evidence="2" id="KW-1185">Reference proteome</keyword>
<gene>
    <name evidence="1" type="ORF">PDIGIT_LOCUS8784</name>
</gene>
<evidence type="ECO:0000313" key="2">
    <source>
        <dbReference type="Proteomes" id="UP001152607"/>
    </source>
</evidence>
<name>A0A9W4UI23_9PLEO</name>
<sequence length="96" mass="11026">MRIYDPSPHVVVRWNAKHTANARPTSTCRGVLNSRCSRTPIFHFGVTGCIIPSLPYFFSCEWDRHTGMYRIVLKQHHMEYCSRVNPPPRALAGIIT</sequence>
<evidence type="ECO:0000313" key="1">
    <source>
        <dbReference type="EMBL" id="CAI6335699.1"/>
    </source>
</evidence>
<dbReference type="Proteomes" id="UP001152607">
    <property type="component" value="Unassembled WGS sequence"/>
</dbReference>
<reference evidence="1" key="1">
    <citation type="submission" date="2023-01" db="EMBL/GenBank/DDBJ databases">
        <authorList>
            <person name="Van Ghelder C."/>
            <person name="Rancurel C."/>
        </authorList>
    </citation>
    <scope>NUCLEOTIDE SEQUENCE</scope>
    <source>
        <strain evidence="1">CNCM I-4278</strain>
    </source>
</reference>
<dbReference type="AlphaFoldDB" id="A0A9W4UI23"/>